<dbReference type="Pfam" id="PF01612">
    <property type="entry name" value="DNA_pol_A_exo1"/>
    <property type="match status" value="1"/>
</dbReference>
<protein>
    <recommendedName>
        <fullName evidence="3">DNA polymerase</fullName>
        <ecNumber evidence="2">2.7.7.7</ecNumber>
    </recommendedName>
</protein>
<organism evidence="13">
    <name type="scientific">Myoviridae sp. ctqfO1</name>
    <dbReference type="NCBI Taxonomy" id="2827710"/>
    <lineage>
        <taxon>Viruses</taxon>
        <taxon>Duplodnaviria</taxon>
        <taxon>Heunggongvirae</taxon>
        <taxon>Uroviricota</taxon>
        <taxon>Caudoviricetes</taxon>
    </lineage>
</organism>
<feature type="domain" description="DNA-directed DNA polymerase family A palm" evidence="12">
    <location>
        <begin position="443"/>
        <end position="713"/>
    </location>
</feature>
<dbReference type="SUPFAM" id="SSF56672">
    <property type="entry name" value="DNA/RNA polymerases"/>
    <property type="match status" value="1"/>
</dbReference>
<evidence type="ECO:0000256" key="3">
    <source>
        <dbReference type="ARBA" id="ARBA00015749"/>
    </source>
</evidence>
<keyword evidence="7" id="KW-0239">DNA-directed DNA polymerase</keyword>
<evidence type="ECO:0000256" key="9">
    <source>
        <dbReference type="ARBA" id="ARBA00023125"/>
    </source>
</evidence>
<keyword evidence="9" id="KW-0238">DNA-binding</keyword>
<dbReference type="Pfam" id="PF00476">
    <property type="entry name" value="DNA_pol_A"/>
    <property type="match status" value="1"/>
</dbReference>
<proteinExistence type="inferred from homology"/>
<evidence type="ECO:0000256" key="10">
    <source>
        <dbReference type="ARBA" id="ARBA00049244"/>
    </source>
</evidence>
<dbReference type="GO" id="GO:0003887">
    <property type="term" value="F:DNA-directed DNA polymerase activity"/>
    <property type="evidence" value="ECO:0007669"/>
    <property type="project" value="UniProtKB-KW"/>
</dbReference>
<name>A0A8S5T2U2_9CAUD</name>
<evidence type="ECO:0000313" key="13">
    <source>
        <dbReference type="EMBL" id="DAF57424.1"/>
    </source>
</evidence>
<dbReference type="GO" id="GO:0003677">
    <property type="term" value="F:DNA binding"/>
    <property type="evidence" value="ECO:0007669"/>
    <property type="project" value="UniProtKB-KW"/>
</dbReference>
<dbReference type="PROSITE" id="PS00447">
    <property type="entry name" value="DNA_POLYMERASE_A"/>
    <property type="match status" value="1"/>
</dbReference>
<evidence type="ECO:0000256" key="6">
    <source>
        <dbReference type="ARBA" id="ARBA00022705"/>
    </source>
</evidence>
<dbReference type="PANTHER" id="PTHR10133">
    <property type="entry name" value="DNA POLYMERASE I"/>
    <property type="match status" value="1"/>
</dbReference>
<dbReference type="InterPro" id="IPR043502">
    <property type="entry name" value="DNA/RNA_pol_sf"/>
</dbReference>
<keyword evidence="8" id="KW-1194">Viral DNA replication</keyword>
<evidence type="ECO:0000256" key="1">
    <source>
        <dbReference type="ARBA" id="ARBA00007705"/>
    </source>
</evidence>
<dbReference type="InterPro" id="IPR001098">
    <property type="entry name" value="DNA-dir_DNA_pol_A_palm_dom"/>
</dbReference>
<keyword evidence="6" id="KW-0235">DNA replication</keyword>
<comment type="similarity">
    <text evidence="1">Belongs to the DNA polymerase type-A family.</text>
</comment>
<dbReference type="SUPFAM" id="SSF53098">
    <property type="entry name" value="Ribonuclease H-like"/>
    <property type="match status" value="1"/>
</dbReference>
<evidence type="ECO:0000256" key="7">
    <source>
        <dbReference type="ARBA" id="ARBA00022932"/>
    </source>
</evidence>
<dbReference type="PANTHER" id="PTHR10133:SF27">
    <property type="entry name" value="DNA POLYMERASE NU"/>
    <property type="match status" value="1"/>
</dbReference>
<comment type="catalytic activity">
    <reaction evidence="10">
        <text>DNA(n) + a 2'-deoxyribonucleoside 5'-triphosphate = DNA(n+1) + diphosphate</text>
        <dbReference type="Rhea" id="RHEA:22508"/>
        <dbReference type="Rhea" id="RHEA-COMP:17339"/>
        <dbReference type="Rhea" id="RHEA-COMP:17340"/>
        <dbReference type="ChEBI" id="CHEBI:33019"/>
        <dbReference type="ChEBI" id="CHEBI:61560"/>
        <dbReference type="ChEBI" id="CHEBI:173112"/>
        <dbReference type="EC" id="2.7.7.7"/>
    </reaction>
</comment>
<evidence type="ECO:0000256" key="8">
    <source>
        <dbReference type="ARBA" id="ARBA00023109"/>
    </source>
</evidence>
<evidence type="ECO:0000256" key="4">
    <source>
        <dbReference type="ARBA" id="ARBA00022679"/>
    </source>
</evidence>
<dbReference type="InterPro" id="IPR019760">
    <property type="entry name" value="DNA-dir_DNA_pol_A_CS"/>
</dbReference>
<dbReference type="InterPro" id="IPR036397">
    <property type="entry name" value="RNaseH_sf"/>
</dbReference>
<evidence type="ECO:0000259" key="11">
    <source>
        <dbReference type="SMART" id="SM00474"/>
    </source>
</evidence>
<dbReference type="InterPro" id="IPR002298">
    <property type="entry name" value="DNA_polymerase_A"/>
</dbReference>
<dbReference type="InterPro" id="IPR002562">
    <property type="entry name" value="3'-5'_exonuclease_dom"/>
</dbReference>
<dbReference type="GO" id="GO:0006302">
    <property type="term" value="P:double-strand break repair"/>
    <property type="evidence" value="ECO:0007669"/>
    <property type="project" value="TreeGrafter"/>
</dbReference>
<dbReference type="SMART" id="SM00482">
    <property type="entry name" value="POLAc"/>
    <property type="match status" value="1"/>
</dbReference>
<sequence>MALFKLPCRTTENIHNILKKTQETHKPKIKLKKGTLIEKIASISRLVEKNLGEEKNNFLLITDEDWWLDYCRQAAKDGVFAIDTETTSLDNILCDIVGLSMKSPSQKAMYIPIGHTSPITDMLLDKQISKEKVKEGLQILADSGADIYMHNAYFDTVLIKVQFGIWLWATFDTLIASHLLNENEQHGLKYLYGKYCSGGKKADKFAELFDGIPFNYIPPEVGFPYAAKDADMSLDLGEFFRPYLTVGTKECSDYKLERISKLFWEVEMPIQKLVCDMKVRGINFDFSTANKLKEKYTKLLVDAQHKFAKSIEPLESEIRARMEVMGDIEYPVNFNSPKQLQILIYDIMKTGVIFEKEPRGTGKHVINAVMGQKKYEGTRVREIFSALEEVKKYDKLISSFIDKLTEDALEHRGKIHPNFNQCGTDTMRFSSSNPNAQQIPAKNKDIRNMFVAGEDRVFVFLDFSQQEMMAVASLADEKKMLESFNFGRDIYSHVASIAFNKKYEDCLEFNADGTTNKEGKERRKHAKAICLGICYGKGVKAIAEDLNVSKEKAQEIKDSIMVAFPDLARYLKNVVEFGRKHGYVENFYGGRRRLPDLNLPEYEITQKDKILTDRQFDYYRNLYWNKMKNAWGQDEKKEIISEAERKGILIKQNGGFIAQAERLCYNYPVQSTAAYITKRAMLNIARNERLKELGVYILLTIHDECGMSVPKEHLQEAIPILKKEFLAGGVGIDAALRCDVEVSKCWSGEPYEWE</sequence>
<dbReference type="Gene3D" id="1.10.150.20">
    <property type="entry name" value="5' to 3' exonuclease, C-terminal subdomain"/>
    <property type="match status" value="1"/>
</dbReference>
<keyword evidence="5" id="KW-0548">Nucleotidyltransferase</keyword>
<feature type="domain" description="3'-5' exonuclease" evidence="11">
    <location>
        <begin position="58"/>
        <end position="245"/>
    </location>
</feature>
<dbReference type="EC" id="2.7.7.7" evidence="2"/>
<reference evidence="13" key="1">
    <citation type="journal article" date="2021" name="Proc. Natl. Acad. Sci. U.S.A.">
        <title>A Catalog of Tens of Thousands of Viruses from Human Metagenomes Reveals Hidden Associations with Chronic Diseases.</title>
        <authorList>
            <person name="Tisza M.J."/>
            <person name="Buck C.B."/>
        </authorList>
    </citation>
    <scope>NUCLEOTIDE SEQUENCE</scope>
    <source>
        <strain evidence="13">CtqfO1</strain>
    </source>
</reference>
<dbReference type="SMART" id="SM00474">
    <property type="entry name" value="35EXOc"/>
    <property type="match status" value="1"/>
</dbReference>
<dbReference type="InterPro" id="IPR012337">
    <property type="entry name" value="RNaseH-like_sf"/>
</dbReference>
<evidence type="ECO:0000259" key="12">
    <source>
        <dbReference type="SMART" id="SM00482"/>
    </source>
</evidence>
<keyword evidence="4" id="KW-0808">Transferase</keyword>
<dbReference type="GO" id="GO:0039693">
    <property type="term" value="P:viral DNA genome replication"/>
    <property type="evidence" value="ECO:0007669"/>
    <property type="project" value="UniProtKB-KW"/>
</dbReference>
<dbReference type="GO" id="GO:0008408">
    <property type="term" value="F:3'-5' exonuclease activity"/>
    <property type="evidence" value="ECO:0007669"/>
    <property type="project" value="InterPro"/>
</dbReference>
<dbReference type="Gene3D" id="1.20.1060.10">
    <property type="entry name" value="Taq DNA Polymerase, Chain T, domain 4"/>
    <property type="match status" value="1"/>
</dbReference>
<accession>A0A8S5T2U2</accession>
<evidence type="ECO:0000256" key="5">
    <source>
        <dbReference type="ARBA" id="ARBA00022695"/>
    </source>
</evidence>
<dbReference type="PRINTS" id="PR00868">
    <property type="entry name" value="DNAPOLI"/>
</dbReference>
<dbReference type="Gene3D" id="3.30.70.370">
    <property type="match status" value="1"/>
</dbReference>
<dbReference type="Gene3D" id="3.30.420.10">
    <property type="entry name" value="Ribonuclease H-like superfamily/Ribonuclease H"/>
    <property type="match status" value="1"/>
</dbReference>
<dbReference type="GO" id="GO:0006261">
    <property type="term" value="P:DNA-templated DNA replication"/>
    <property type="evidence" value="ECO:0007669"/>
    <property type="project" value="InterPro"/>
</dbReference>
<evidence type="ECO:0000256" key="2">
    <source>
        <dbReference type="ARBA" id="ARBA00012417"/>
    </source>
</evidence>
<dbReference type="EMBL" id="BK032734">
    <property type="protein sequence ID" value="DAF57424.1"/>
    <property type="molecule type" value="Genomic_DNA"/>
</dbReference>